<dbReference type="AlphaFoldDB" id="A0A6A4KIH3"/>
<dbReference type="Proteomes" id="UP000466442">
    <property type="component" value="Unassembled WGS sequence"/>
</dbReference>
<dbReference type="PANTHER" id="PTHR21137">
    <property type="entry name" value="ODORANT RECEPTOR"/>
    <property type="match status" value="1"/>
</dbReference>
<evidence type="ECO:0000256" key="3">
    <source>
        <dbReference type="ARBA" id="ARBA00022606"/>
    </source>
</evidence>
<evidence type="ECO:0000256" key="9">
    <source>
        <dbReference type="ARBA" id="ARBA00023224"/>
    </source>
</evidence>
<evidence type="ECO:0000256" key="8">
    <source>
        <dbReference type="ARBA" id="ARBA00023170"/>
    </source>
</evidence>
<organism evidence="10 11">
    <name type="scientific">Apolygus lucorum</name>
    <name type="common">Small green plant bug</name>
    <name type="synonym">Lygocoris lucorum</name>
    <dbReference type="NCBI Taxonomy" id="248454"/>
    <lineage>
        <taxon>Eukaryota</taxon>
        <taxon>Metazoa</taxon>
        <taxon>Ecdysozoa</taxon>
        <taxon>Arthropoda</taxon>
        <taxon>Hexapoda</taxon>
        <taxon>Insecta</taxon>
        <taxon>Pterygota</taxon>
        <taxon>Neoptera</taxon>
        <taxon>Paraneoptera</taxon>
        <taxon>Hemiptera</taxon>
        <taxon>Heteroptera</taxon>
        <taxon>Panheteroptera</taxon>
        <taxon>Cimicomorpha</taxon>
        <taxon>Miridae</taxon>
        <taxon>Mirini</taxon>
        <taxon>Apolygus</taxon>
    </lineage>
</organism>
<comment type="subcellular location">
    <subcellularLocation>
        <location evidence="1">Cell membrane</location>
        <topology evidence="1">Multi-pass membrane protein</topology>
    </subcellularLocation>
</comment>
<gene>
    <name evidence="10" type="ORF">GE061_009174</name>
</gene>
<accession>A0A6A4KIH3</accession>
<sequence length="313" mass="35763">MSEYQHRRCWEKLKRISDEKLRKYMIIFTIGYGTGGLVAIVVPYVDMYLENDELDLNIPGVYWKGLPFMTWFPFNAHESIAAYLGVYAIQGIYAILTPLSITGAILLFFFAAECLLNHVKLLVFSLQHLDQRAKAMFQERYKHEPDENFETELELCYYECIVQNIKHHHNLLREFNDMVTVADYAVAVPFFAGALFLGLCGLNLISEGDPRYSPKCVSLCLGATEGLNMLLICNYGEAFQQESEKLFGTIFGMKWHKRSMKCRRALMLLQLGSYKPLKITVGKMIALDMKTFSNLVNSAYSIFNLSAVSKGND</sequence>
<keyword evidence="8" id="KW-0675">Receptor</keyword>
<keyword evidence="6" id="KW-1133">Transmembrane helix</keyword>
<evidence type="ECO:0000313" key="11">
    <source>
        <dbReference type="Proteomes" id="UP000466442"/>
    </source>
</evidence>
<reference evidence="10" key="1">
    <citation type="journal article" date="2021" name="Mol. Ecol. Resour.">
        <title>Apolygus lucorum genome provides insights into omnivorousness and mesophyll feeding.</title>
        <authorList>
            <person name="Liu Y."/>
            <person name="Liu H."/>
            <person name="Wang H."/>
            <person name="Huang T."/>
            <person name="Liu B."/>
            <person name="Yang B."/>
            <person name="Yin L."/>
            <person name="Li B."/>
            <person name="Zhang Y."/>
            <person name="Zhang S."/>
            <person name="Jiang F."/>
            <person name="Zhang X."/>
            <person name="Ren Y."/>
            <person name="Wang B."/>
            <person name="Wang S."/>
            <person name="Lu Y."/>
            <person name="Wu K."/>
            <person name="Fan W."/>
            <person name="Wang G."/>
        </authorList>
    </citation>
    <scope>NUCLEOTIDE SEQUENCE</scope>
    <source>
        <strain evidence="10">12Hb</strain>
    </source>
</reference>
<dbReference type="GO" id="GO:0007165">
    <property type="term" value="P:signal transduction"/>
    <property type="evidence" value="ECO:0007669"/>
    <property type="project" value="UniProtKB-KW"/>
</dbReference>
<proteinExistence type="predicted"/>
<dbReference type="GO" id="GO:0005549">
    <property type="term" value="F:odorant binding"/>
    <property type="evidence" value="ECO:0007669"/>
    <property type="project" value="InterPro"/>
</dbReference>
<keyword evidence="7" id="KW-0472">Membrane</keyword>
<dbReference type="EMBL" id="WIXP02000002">
    <property type="protein sequence ID" value="KAF6214431.1"/>
    <property type="molecule type" value="Genomic_DNA"/>
</dbReference>
<name>A0A6A4KIH3_APOLU</name>
<evidence type="ECO:0000313" key="10">
    <source>
        <dbReference type="EMBL" id="KAF6214431.1"/>
    </source>
</evidence>
<evidence type="ECO:0000256" key="1">
    <source>
        <dbReference type="ARBA" id="ARBA00004651"/>
    </source>
</evidence>
<keyword evidence="9" id="KW-0807">Transducer</keyword>
<keyword evidence="11" id="KW-1185">Reference proteome</keyword>
<dbReference type="InterPro" id="IPR004117">
    <property type="entry name" value="7tm6_olfct_rcpt"/>
</dbReference>
<dbReference type="PANTHER" id="PTHR21137:SF35">
    <property type="entry name" value="ODORANT RECEPTOR 19A-RELATED"/>
    <property type="match status" value="1"/>
</dbReference>
<protein>
    <submittedName>
        <fullName evidence="10">Uncharacterized protein</fullName>
    </submittedName>
</protein>
<dbReference type="OrthoDB" id="7548151at2759"/>
<dbReference type="GO" id="GO:0005886">
    <property type="term" value="C:plasma membrane"/>
    <property type="evidence" value="ECO:0007669"/>
    <property type="project" value="UniProtKB-SubCell"/>
</dbReference>
<keyword evidence="3" id="KW-0716">Sensory transduction</keyword>
<comment type="caution">
    <text evidence="10">The sequence shown here is derived from an EMBL/GenBank/DDBJ whole genome shotgun (WGS) entry which is preliminary data.</text>
</comment>
<evidence type="ECO:0000256" key="6">
    <source>
        <dbReference type="ARBA" id="ARBA00022989"/>
    </source>
</evidence>
<keyword evidence="4" id="KW-0812">Transmembrane</keyword>
<keyword evidence="2" id="KW-1003">Cell membrane</keyword>
<dbReference type="Pfam" id="PF02949">
    <property type="entry name" value="7tm_6"/>
    <property type="match status" value="1"/>
</dbReference>
<evidence type="ECO:0000256" key="4">
    <source>
        <dbReference type="ARBA" id="ARBA00022692"/>
    </source>
</evidence>
<dbReference type="GO" id="GO:0004984">
    <property type="term" value="F:olfactory receptor activity"/>
    <property type="evidence" value="ECO:0007669"/>
    <property type="project" value="InterPro"/>
</dbReference>
<keyword evidence="5" id="KW-0552">Olfaction</keyword>
<evidence type="ECO:0000256" key="2">
    <source>
        <dbReference type="ARBA" id="ARBA00022475"/>
    </source>
</evidence>
<evidence type="ECO:0000256" key="5">
    <source>
        <dbReference type="ARBA" id="ARBA00022725"/>
    </source>
</evidence>
<evidence type="ECO:0000256" key="7">
    <source>
        <dbReference type="ARBA" id="ARBA00023136"/>
    </source>
</evidence>